<accession>A0A1Z4C2I6</accession>
<dbReference type="InterPro" id="IPR010106">
    <property type="entry name" value="RpnA"/>
</dbReference>
<protein>
    <submittedName>
        <fullName evidence="1">Transposase</fullName>
    </submittedName>
</protein>
<gene>
    <name evidence="1" type="ORF">CEK71_17590</name>
</gene>
<name>A0A1Z4C2I6_9GAMM</name>
<dbReference type="NCBIfam" id="TIGR01784">
    <property type="entry name" value="T_den_put_tspse"/>
    <property type="match status" value="1"/>
</dbReference>
<organism evidence="1 2">
    <name type="scientific">Methylovulum psychrotolerans</name>
    <dbReference type="NCBI Taxonomy" id="1704499"/>
    <lineage>
        <taxon>Bacteria</taxon>
        <taxon>Pseudomonadati</taxon>
        <taxon>Pseudomonadota</taxon>
        <taxon>Gammaproteobacteria</taxon>
        <taxon>Methylococcales</taxon>
        <taxon>Methylococcaceae</taxon>
        <taxon>Methylovulum</taxon>
    </lineage>
</organism>
<dbReference type="OrthoDB" id="9812287at2"/>
<dbReference type="KEGG" id="mpsy:CEK71_17590"/>
<dbReference type="RefSeq" id="WP_088620602.1">
    <property type="nucleotide sequence ID" value="NZ_CP022129.1"/>
</dbReference>
<evidence type="ECO:0000313" key="2">
    <source>
        <dbReference type="Proteomes" id="UP000197019"/>
    </source>
</evidence>
<proteinExistence type="predicted"/>
<dbReference type="AlphaFoldDB" id="A0A1Z4C2I6"/>
<dbReference type="Proteomes" id="UP000197019">
    <property type="component" value="Chromosome"/>
</dbReference>
<reference evidence="1 2" key="1">
    <citation type="submission" date="2017-06" db="EMBL/GenBank/DDBJ databases">
        <title>Genome Sequencing of the methanotroph Methylovulum psychrotolerants str. HV10-M2 isolated from a high-altitude environment.</title>
        <authorList>
            <person name="Mateos-Rivera A."/>
        </authorList>
    </citation>
    <scope>NUCLEOTIDE SEQUENCE [LARGE SCALE GENOMIC DNA]</scope>
    <source>
        <strain evidence="1 2">HV10_M2</strain>
    </source>
</reference>
<keyword evidence="2" id="KW-1185">Reference proteome</keyword>
<dbReference type="PANTHER" id="PTHR41317">
    <property type="entry name" value="PD-(D_E)XK NUCLEASE FAMILY TRANSPOSASE"/>
    <property type="match status" value="1"/>
</dbReference>
<dbReference type="Pfam" id="PF12784">
    <property type="entry name" value="PDDEXK_2"/>
    <property type="match status" value="1"/>
</dbReference>
<sequence>MNFLDIRTDFAFKKVFGSEGSKDILISFLNALINFNGRLIRDLTIVDPYNIPMLKGMKDTYVDVKAELDDGSRVIIEMQVLNHEGFEKRILYNAAKNYSAQLGKGEQFHLLNPVIALTLTDFVMFPGQPLTNCFKLLEKARFIEYSGDIELVFIELPKFTKTEAELDSVQDKWLYFIKNAGKLDCIPKNLGQEQEKAFAIANEANLSAEELDLQHRKRDFILIQKSSIDLALRQGQEQGLKLGIQQGLEQGIQQGLEQIAQNRRTTIINAHQAGLNPATIAAIVQLSVAEVEAVLADVS</sequence>
<dbReference type="PANTHER" id="PTHR41317:SF1">
    <property type="entry name" value="PD-(D_E)XK NUCLEASE FAMILY TRANSPOSASE"/>
    <property type="match status" value="1"/>
</dbReference>
<dbReference type="EMBL" id="CP022129">
    <property type="protein sequence ID" value="ASF47732.1"/>
    <property type="molecule type" value="Genomic_DNA"/>
</dbReference>
<evidence type="ECO:0000313" key="1">
    <source>
        <dbReference type="EMBL" id="ASF47732.1"/>
    </source>
</evidence>